<dbReference type="NCBIfam" id="TIGR01901">
    <property type="entry name" value="adhes_NPXG"/>
    <property type="match status" value="1"/>
</dbReference>
<evidence type="ECO:0000259" key="2">
    <source>
        <dbReference type="SMART" id="SM00912"/>
    </source>
</evidence>
<organism evidence="3 4">
    <name type="scientific">Janthinobacterium fluminis</name>
    <dbReference type="NCBI Taxonomy" id="2987524"/>
    <lineage>
        <taxon>Bacteria</taxon>
        <taxon>Pseudomonadati</taxon>
        <taxon>Pseudomonadota</taxon>
        <taxon>Betaproteobacteria</taxon>
        <taxon>Burkholderiales</taxon>
        <taxon>Oxalobacteraceae</taxon>
        <taxon>Janthinobacterium</taxon>
    </lineage>
</organism>
<dbReference type="InterPro" id="IPR008638">
    <property type="entry name" value="FhaB/CdiA-like_TPS"/>
</dbReference>
<gene>
    <name evidence="3" type="ORF">OIK44_22295</name>
</gene>
<feature type="compositionally biased region" description="Polar residues" evidence="1">
    <location>
        <begin position="3691"/>
        <end position="3701"/>
    </location>
</feature>
<dbReference type="InterPro" id="IPR025157">
    <property type="entry name" value="Hemagglutinin_rpt"/>
</dbReference>
<dbReference type="NCBIfam" id="TIGR01731">
    <property type="entry name" value="fil_hemag_20aa"/>
    <property type="match status" value="35"/>
</dbReference>
<dbReference type="InterPro" id="IPR011050">
    <property type="entry name" value="Pectin_lyase_fold/virulence"/>
</dbReference>
<dbReference type="InterPro" id="IPR012334">
    <property type="entry name" value="Pectin_lyas_fold"/>
</dbReference>
<accession>A0ABT5K6B9</accession>
<sequence length="4323" mass="428482">MNKNLYRIVFNKRRGQLMVVSESAASQGKAAGGEGVGAGGGSGIDWRGGPAAALRPLGLAVLAALGMGLPGGAAHAQIVADQNAPARQRPTVVQTANGVTQVNIQTPSAAGVSRNSYSQFDVQSGGAILNNSRNNAQTQLGGWLQGNPWLTAGGARVILNEVNSSNPSQLRGYVEVAGQRAEVVIANPAGVNVDGAGFINASRVTLTTGAPVFNGGGLDGYLVQRGMVTINGKGLDAAASDYTGILARAVQVNAGIWAKELRVVTGANQIDAGHGAAAAVAGTGAAPTFALDVAQLGGMYAGKIHLIGTEAGMGARNAGVLAASAGELVLQSNGWLSNSGNIQATAEGAKAALSAAGDIGNAGTIYAGGDARVTAQGNIASSGLIGARNHTAVLAEGAGSRVDIAAGAVVASGLNADNTLGAAGDLELRASGAVAIHGSSASGGHGRISGAQLDLRNAGVSGAHLTLEASNGGVDASHAAITTQGALEIAARQDLRTDSAALTANQIGIRAHDLSNAGGQILQLGVQDMSIQTSGMLDNSGGRIATNSHNLTLGADTLGNVAGSIEHAGTGTLTIAAASLLGQRGKIAGNGGVAIAAGTVDHRDATMVGGQLSINAGTLDNRAGRISQTGEGQTTLNVSQVLDNTGGKIETAGNAGISAATLMNAQGRITSTQSVRVATGAALNNAGGTIAAGQHLVLRAADLDNNQGILQAYAGDLTLQVNDLDNSAGSVYAGRDLSTSAANVSNSGKLYAAGKQTLRASGTVSNTGVIAAQGDNSISANLVHSGAASLLGAGVKVDGSLSNTGNLDVSSTQAMRAGGQNLAAGNANLRAASIDLSGSQTGAANLAVTALNGNITTRGAVVGAAGTLAMTATANDGQTLDNSKGRLSAGQLELNVGHLTNTDGTVVQVGAGNSRIALSASNGVLDNTGGLIAAEHDLSLTGGSASNIGGVLRSGGDMSVGMRGDLRNTGLMYAGRDQRVEVGGALSNTGSMAARGNAAIAAGSLRSSGLLGAGVNGDGSLAAAGNLTLTARQNLQAGGQNLAAGDAALSGAGVDVGGSQTSAANLALTAASGDVNTSTATVSAAGLLRITANANNAQALVNTEGKLGAGQLLLNLANLRNGKGDIVQTGAGDTTIDTGVLDNTAGRIAVNSANLSLRAGTLGNAGGKIEHAGAGTLAIEAATLNGQRGQITANGALNMSAGVVDHRDASTVARQITVTASDLDNRAGQLIQLGNSHTSVQVSQKLDNAGGRIETNGAASIAAATLDNGKGRITSRQSASVGAVLGLDNSDGTIAASQDLVLTAGNVKNSRGVLQAVSGNATLQVADFNNEAGNLVAGADLHTVADNVDNSGNLYAAGKQTLLASGTVGNKGVIAALGDVDIRAGSLHSGAASLLGAGVKLDGALAQSGNLSVSAAQGIAALGQNLAAGDMTLGGAFVDIAGSQTGAANIAITAHSGNVSTSNAEVGTPGTLAISARAQDAQSWTNIHGAVSAGQLAVQVGKLNNSTGKIIQTGTGDTTINVSSPSGQLDNTSGRIAVNSRNLTLGAHTVINVDGSMEHAGGGAFAIDAVTFNGQRGRIVSNGALNLGADSIDHRSANIVARQISIAAGNLDNSQGGITQLGGDKTSIVVGRHLDNRGGGIASNGDTSIGADTVNNQGGTLQAAGAAGLNISAAGRLDNGNKGTIAAGGNATVAGGVILNQLGQITAGGNLDLAAAQGLDNAQGLLAASANVDLKAASFDNAGGKLAAIQGNVRLATIGATGNDGGKIQAAGDVSLNNGGLANTGAASIIGGNVAINTNGQALNNRLGTIAGIQGVDLQSGAIDNDAGLIQAGTALAIDTGGKALLNTNAAGYAARHTGAGGISSGGAAKLNIGNWNNAGGYFGAAGAISGRSGYIDNTAAGKIVGRSSLKLDLAGLNNQGGQIQAVGDIDLNAGAGRIDNRQGLLRTGAAVTLSAAALDNSATKGSEQGIEGMDVVVKTADLNNTTGAIRADNNLSIDGAGTVNNSQGLLSAGNALSLRDYGASRSLAVTNADGTAIAAKSLDIRAASISGGGRLLSKQDLTIDVTGNYSHGAGGEIAANRNVSLIVAGNLGNAGKLQAGGTLDIRADNIDNTATGDINAGLTRLSIARMLSNRGVIDGLRVELNAARLDNTGTGRIYGDQLSVAAGVLNNDVENGVAATIAARARLDIGAQTINNHEHALIFSAGDLAIGGSIDASRQAAGQAGSVANASASIEALGNLNLNAVQVNNLNNHFSTQPGAADTPEWILEYQSKGASKRTSELTPPCVGPGSVCWKFNKDYEWTEYEYSRTTRGSTILSSDPGRIVAGGNLAIKAVNVFNDNSHIIAGGLLAMDPATLTNNSTQGTQTRSDVGTATTYRFNDNQGSTEMAPPLMIRSEVYKLETTSTAAFSGSRVEQHTLAAATGTKPAAATSAGVSGNTSAAGSANAGVNVSSIAKDPTQVGGVNSASGLGASAATGASGSLSTTRTDGLSAAGAVGVATGAVAERARTAAGDGAQIAILVLPGIPAGDVKPVGGTAGVGTVAPVAPAKPSGGAQLVRTVPPAVTLPNASLFKVSPAPDARYLVETDPRFANYREWSNSDYLLSLVKLDPTVTQKRLGDGFYEQRLVREQIAELTGQRFLGNYSADEEQYRGLMDAAASYAKQWHLRPGVALTAEQMAGLTNDIVWLVERDVALADGSTQKALVPQVYVRLREGDLDVSGALLAGKDIDIKLGGDLSNSGTIAGRDVVRLTADNVHNLGGRIHGEAVGIAAKNDLNNIGGAISANSALAVDAGHDIKLTATISSTRGKLGAIDLSGTGIDRVAGLYVTGDGGTLLASAGRDVTLQAGVIGNSGKDGATLVKAGGNVNLGVVTTGNGASMVWGADYQGRDGSSADTGSKIAGVGSVSLDAKNDINATLATVKAGATLIALAGNDINNSGSTLTAGKELLASAGRDVNIVSTTLSSELKYGGASFAGTHVDKVAGLYVTDENGGALNVVAGRDVKLLAGVIGNAGKDGATGVVAGRDLNVGTLATSSSQNYIHDEANYRKENRSGEAGSQIQAAGSLALSAKNDVNVRAGDVQAGAQLLVSAGNNINVTAGVATHHFDAASRKKEEGMWSSKTTTKRDTLDTVEALGSSLGGKTVAMLAGNDLALNGSAVRADDTASLAAGRDLTIASATNTHSESHFIDVKKSGFSGNFYTGIGYSRSAAKQTMSAQGTTQAGASVSGGSVALASERDIVVRGSTVVADRDVDVAAGRDLNVLSAQDTHSSVTKSSSSQSGFGGSFFKPWVGKMQSSQDGTTGGVSQAGSQIASLGGDVALTAGARYTQTASEVLALGTGVDGGLPGDIAIGAQSVLINEAYNTSMAREHTEFSKVSLGASASIGLIDAISAGKDLVELGKAAGKTKDGRMKALAAATVAVKGQAAYNAIAQGGGGVSISISLGSSKSESNTLQTGSEAVGSAVKAAGDVSIVAGGAGKDSDLTVVGSKINAGNDVELRADGDIALLAAHNTSKQTSKNSSSGASFGVGFAAGGAQNGMTFNMGINHARGNANGADDYASNTDVRAGNTARLGSGGDTVLRGAVLAAGAVKADVGGDLRIASLQDTSSYDSKQSGGGFGVNLCLPPFCYGVSTASGSVSQSKAKGNFASVTEQSGIKAGDGGFQVAVHGNTDLKGGVLASSDKAAGEGKNALSTGTLSTSDLRNKDEHAASGFSLGATFSGKMGDQSGAASETDKSAANGKATPSGSAGIGSASGGQDSSTPAGISGGTVTIRDGAQQAALTGKTGEETVAGLNRDVSSEKDGSGALAKGWDGKRMEQEVQAQVQITAAFGQAAAKGIGDYADRQRDAAIARGDAAEAAKWDEGGAYRVAAHAAAGALGGGLGGALGAGLSAKAMPVIGDLIDDMGLPEPVRQALSAAAAGAIGAVAGGGAGVAGAFNTDVNNRMMHSEDRKTAKALAARSGGQFSAAQVLAALRYSGLKDSQGNVIVGEGTQETFVKNVNIKTGISVQDTVKEDPTIPFVGGDSVTLLEKPPTRPSNELISFIIENTGGKASPYILTFGPVYTNGPSLPAAPPGTQRVTVMVDGTAYYPLAASCPAAGCTNGDPIANAIPDDGTKAYNEAVARKTEKDLNVASGLLGGGGALVRGVNAVSKLATAAAANAARWVAAGANTTIAASSPAEIAWGYGKLSTRQQGVLDQLPETLSQLTFRKSQVSVTDLAAMTAQTGDEFALFTRGSQRLVIRGSDRGVPLLPEEITALREQGYKWSGHSHPGTSDIVLDASGVFGKPQGDRYVLDLLNQQRSVIVNSAGRRSVFDQFDNYRVK</sequence>
<evidence type="ECO:0000313" key="4">
    <source>
        <dbReference type="Proteomes" id="UP001221208"/>
    </source>
</evidence>
<dbReference type="RefSeq" id="WP_273674053.1">
    <property type="nucleotide sequence ID" value="NZ_JAQQXR010000012.1"/>
</dbReference>
<feature type="domain" description="Filamentous haemagglutinin FhaB/tRNA nuclease CdiA-like TPS" evidence="2">
    <location>
        <begin position="96"/>
        <end position="216"/>
    </location>
</feature>
<evidence type="ECO:0000313" key="3">
    <source>
        <dbReference type="EMBL" id="MDC8760326.1"/>
    </source>
</evidence>
<dbReference type="Gene3D" id="2.160.20.10">
    <property type="entry name" value="Single-stranded right-handed beta-helix, Pectin lyase-like"/>
    <property type="match status" value="1"/>
</dbReference>
<keyword evidence="4" id="KW-1185">Reference proteome</keyword>
<dbReference type="InterPro" id="IPR024973">
    <property type="entry name" value="ESPR"/>
</dbReference>
<feature type="region of interest" description="Disordered" evidence="1">
    <location>
        <begin position="3684"/>
        <end position="3703"/>
    </location>
</feature>
<dbReference type="EMBL" id="JAQQXR010000012">
    <property type="protein sequence ID" value="MDC8760326.1"/>
    <property type="molecule type" value="Genomic_DNA"/>
</dbReference>
<dbReference type="Pfam" id="PF13018">
    <property type="entry name" value="ESPR"/>
    <property type="match status" value="1"/>
</dbReference>
<dbReference type="Pfam" id="PF13332">
    <property type="entry name" value="Fil_haemagg_2"/>
    <property type="match status" value="2"/>
</dbReference>
<evidence type="ECO:0000256" key="1">
    <source>
        <dbReference type="SAM" id="MobiDB-lite"/>
    </source>
</evidence>
<dbReference type="SUPFAM" id="SSF51126">
    <property type="entry name" value="Pectin lyase-like"/>
    <property type="match status" value="1"/>
</dbReference>
<dbReference type="SMART" id="SM00912">
    <property type="entry name" value="Haemagg_act"/>
    <property type="match status" value="1"/>
</dbReference>
<comment type="caution">
    <text evidence="3">The sequence shown here is derived from an EMBL/GenBank/DDBJ whole genome shotgun (WGS) entry which is preliminary data.</text>
</comment>
<reference evidence="3 4" key="1">
    <citation type="submission" date="2022-10" db="EMBL/GenBank/DDBJ databases">
        <title>Janthinobacterium sp. hw3 Genome sequencing.</title>
        <authorList>
            <person name="Park S."/>
        </authorList>
    </citation>
    <scope>NUCLEOTIDE SEQUENCE [LARGE SCALE GENOMIC DNA]</scope>
    <source>
        <strain evidence="4">hw3</strain>
    </source>
</reference>
<protein>
    <submittedName>
        <fullName evidence="3">Hemagglutinin repeat-containing protein</fullName>
    </submittedName>
</protein>
<dbReference type="InterPro" id="IPR010069">
    <property type="entry name" value="CdiA_FHA1_rpt"/>
</dbReference>
<feature type="region of interest" description="Disordered" evidence="1">
    <location>
        <begin position="3723"/>
        <end position="3814"/>
    </location>
</feature>
<dbReference type="Proteomes" id="UP001221208">
    <property type="component" value="Unassembled WGS sequence"/>
</dbReference>
<dbReference type="Pfam" id="PF05860">
    <property type="entry name" value="TPS"/>
    <property type="match status" value="1"/>
</dbReference>
<proteinExistence type="predicted"/>
<name>A0ABT5K6B9_9BURK</name>